<dbReference type="AlphaFoldDB" id="V6TJ83"/>
<dbReference type="Proteomes" id="UP000018320">
    <property type="component" value="Unassembled WGS sequence"/>
</dbReference>
<protein>
    <submittedName>
        <fullName evidence="1">Uncharacterized protein</fullName>
    </submittedName>
</protein>
<dbReference type="VEuPathDB" id="GiardiaDB:QR46_4302"/>
<reference evidence="2" key="1">
    <citation type="submission" date="2012-02" db="EMBL/GenBank/DDBJ databases">
        <title>Genome sequencing of Giardia lamblia Genotypes A2 and B isolates (DH and GS) and comparative analysis with the genomes of Genotypes A1 and E (WB and Pig).</title>
        <authorList>
            <person name="Adam R."/>
            <person name="Dahlstrom E."/>
            <person name="Martens C."/>
            <person name="Bruno D."/>
            <person name="Barbian K."/>
            <person name="Porcella S.F."/>
            <person name="Nash T."/>
        </authorList>
    </citation>
    <scope>NUCLEOTIDE SEQUENCE</scope>
    <source>
        <strain evidence="2">DH</strain>
    </source>
</reference>
<dbReference type="VEuPathDB" id="GiardiaDB:GL50803_0015537"/>
<evidence type="ECO:0000313" key="2">
    <source>
        <dbReference type="Proteomes" id="UP000018320"/>
    </source>
</evidence>
<gene>
    <name evidence="1" type="ORF">DHA2_152838</name>
</gene>
<proteinExistence type="predicted"/>
<comment type="caution">
    <text evidence="1">The sequence shown here is derived from an EMBL/GenBank/DDBJ whole genome shotgun (WGS) entry which is preliminary data.</text>
</comment>
<sequence length="366" mass="41563">MSSSIVGMKVFGLYLVKFIPKTVRLRVMLQSKSLLRVLSWLWATNKAYCAVFLASLPIQQVHLLLLAAPVTTKKIYEMTGVQLPALPPLLTNVFVPSNLDAVPVDLNFGGSICQLQSVSEDTRSVKLGTTNLFCDGDFDQRSRKPYFSTLEILSAEQWQADVDLFINRLLNQLSNGPYSSIAIDFPVITRANRESQTHPHNTDWPISYPNVGKWRRKSTWNKLYTATRDSFRRQWFKSNTNTYSGATSYIIKTTEHTRKNPLLQLLHTITLFTKESKTRLKYSLSQIELLAVVLNTISVYQWPISRQSFVQLLEHCTSCACEVFSLLNQQALLTVATNTSSLNHPGTHFYAAQLLARACEKRCEHH</sequence>
<evidence type="ECO:0000313" key="1">
    <source>
        <dbReference type="EMBL" id="ESU37015.1"/>
    </source>
</evidence>
<name>V6TJ83_GIAIN</name>
<reference evidence="1 2" key="2">
    <citation type="journal article" date="2013" name="Genome Biol. Evol.">
        <title>Genome sequencing of Giardia lamblia genotypes A2 and B isolates (DH and GS) and comparative analysis with the genomes of genotypes A1 and E (WB and Pig).</title>
        <authorList>
            <person name="Adam R.D."/>
            <person name="Dahlstrom E.W."/>
            <person name="Martens C.A."/>
            <person name="Bruno D.P."/>
            <person name="Barbian K.D."/>
            <person name="Ricklefs S.M."/>
            <person name="Hernandez M.M."/>
            <person name="Narla N.P."/>
            <person name="Patel R.B."/>
            <person name="Porcella S.F."/>
            <person name="Nash T.E."/>
        </authorList>
    </citation>
    <scope>NUCLEOTIDE SEQUENCE [LARGE SCALE GENOMIC DNA]</scope>
    <source>
        <strain evidence="1 2">DH</strain>
    </source>
</reference>
<dbReference type="VEuPathDB" id="GiardiaDB:GL50581_335"/>
<organism evidence="1 2">
    <name type="scientific">Giardia intestinalis</name>
    <name type="common">Giardia lamblia</name>
    <dbReference type="NCBI Taxonomy" id="5741"/>
    <lineage>
        <taxon>Eukaryota</taxon>
        <taxon>Metamonada</taxon>
        <taxon>Diplomonadida</taxon>
        <taxon>Hexamitidae</taxon>
        <taxon>Giardiinae</taxon>
        <taxon>Giardia</taxon>
    </lineage>
</organism>
<accession>V6TJ83</accession>
<dbReference type="EMBL" id="AHGT01000035">
    <property type="protein sequence ID" value="ESU37015.1"/>
    <property type="molecule type" value="Genomic_DNA"/>
</dbReference>
<dbReference type="VEuPathDB" id="GiardiaDB:DHA2_152838"/>